<evidence type="ECO:0000313" key="1">
    <source>
        <dbReference type="EMBL" id="KIK10444.1"/>
    </source>
</evidence>
<proteinExistence type="predicted"/>
<reference evidence="1 2" key="1">
    <citation type="submission" date="2014-04" db="EMBL/GenBank/DDBJ databases">
        <authorList>
            <consortium name="DOE Joint Genome Institute"/>
            <person name="Kuo A."/>
            <person name="Kohler A."/>
            <person name="Costa M.D."/>
            <person name="Nagy L.G."/>
            <person name="Floudas D."/>
            <person name="Copeland A."/>
            <person name="Barry K.W."/>
            <person name="Cichocki N."/>
            <person name="Veneault-Fourrey C."/>
            <person name="LaButti K."/>
            <person name="Lindquist E.A."/>
            <person name="Lipzen A."/>
            <person name="Lundell T."/>
            <person name="Morin E."/>
            <person name="Murat C."/>
            <person name="Sun H."/>
            <person name="Tunlid A."/>
            <person name="Henrissat B."/>
            <person name="Grigoriev I.V."/>
            <person name="Hibbett D.S."/>
            <person name="Martin F."/>
            <person name="Nordberg H.P."/>
            <person name="Cantor M.N."/>
            <person name="Hua S.X."/>
        </authorList>
    </citation>
    <scope>NUCLEOTIDE SEQUENCE [LARGE SCALE GENOMIC DNA]</scope>
    <source>
        <strain evidence="1 2">441</strain>
    </source>
</reference>
<organism evidence="1 2">
    <name type="scientific">Pisolithus microcarpus 441</name>
    <dbReference type="NCBI Taxonomy" id="765257"/>
    <lineage>
        <taxon>Eukaryota</taxon>
        <taxon>Fungi</taxon>
        <taxon>Dikarya</taxon>
        <taxon>Basidiomycota</taxon>
        <taxon>Agaricomycotina</taxon>
        <taxon>Agaricomycetes</taxon>
        <taxon>Agaricomycetidae</taxon>
        <taxon>Boletales</taxon>
        <taxon>Sclerodermatineae</taxon>
        <taxon>Pisolithaceae</taxon>
        <taxon>Pisolithus</taxon>
    </lineage>
</organism>
<dbReference type="EMBL" id="KN834688">
    <property type="protein sequence ID" value="KIK10444.1"/>
    <property type="molecule type" value="Genomic_DNA"/>
</dbReference>
<sequence>MKVEDTTKRDVASVRILHPTQNHSQNIVTLRRMREPRGIQEDDTFAALLVNITECTKAGSAWFQGVTDTHTTFWNPG</sequence>
<gene>
    <name evidence="1" type="ORF">PISMIDRAFT_691017</name>
</gene>
<reference evidence="2" key="2">
    <citation type="submission" date="2015-01" db="EMBL/GenBank/DDBJ databases">
        <title>Evolutionary Origins and Diversification of the Mycorrhizal Mutualists.</title>
        <authorList>
            <consortium name="DOE Joint Genome Institute"/>
            <consortium name="Mycorrhizal Genomics Consortium"/>
            <person name="Kohler A."/>
            <person name="Kuo A."/>
            <person name="Nagy L.G."/>
            <person name="Floudas D."/>
            <person name="Copeland A."/>
            <person name="Barry K.W."/>
            <person name="Cichocki N."/>
            <person name="Veneault-Fourrey C."/>
            <person name="LaButti K."/>
            <person name="Lindquist E.A."/>
            <person name="Lipzen A."/>
            <person name="Lundell T."/>
            <person name="Morin E."/>
            <person name="Murat C."/>
            <person name="Riley R."/>
            <person name="Ohm R."/>
            <person name="Sun H."/>
            <person name="Tunlid A."/>
            <person name="Henrissat B."/>
            <person name="Grigoriev I.V."/>
            <person name="Hibbett D.S."/>
            <person name="Martin F."/>
        </authorList>
    </citation>
    <scope>NUCLEOTIDE SEQUENCE [LARGE SCALE GENOMIC DNA]</scope>
    <source>
        <strain evidence="2">441</strain>
    </source>
</reference>
<evidence type="ECO:0000313" key="2">
    <source>
        <dbReference type="Proteomes" id="UP000054018"/>
    </source>
</evidence>
<keyword evidence="2" id="KW-1185">Reference proteome</keyword>
<protein>
    <submittedName>
        <fullName evidence="1">Uncharacterized protein</fullName>
    </submittedName>
</protein>
<dbReference type="HOGENOM" id="CLU_2638980_0_0_1"/>
<name>A0A0C9Y8V6_9AGAM</name>
<dbReference type="Proteomes" id="UP000054018">
    <property type="component" value="Unassembled WGS sequence"/>
</dbReference>
<accession>A0A0C9Y8V6</accession>
<dbReference type="AlphaFoldDB" id="A0A0C9Y8V6"/>